<proteinExistence type="inferred from homology"/>
<dbReference type="RefSeq" id="XP_011309664.1">
    <property type="nucleotide sequence ID" value="XM_011311362.1"/>
</dbReference>
<dbReference type="InterPro" id="IPR001873">
    <property type="entry name" value="ENaC"/>
</dbReference>
<keyword evidence="8 12" id="KW-0406">Ion transport</keyword>
<evidence type="ECO:0000256" key="9">
    <source>
        <dbReference type="ARBA" id="ARBA00023136"/>
    </source>
</evidence>
<dbReference type="PANTHER" id="PTHR11690">
    <property type="entry name" value="AMILORIDE-SENSITIVE SODIUM CHANNEL-RELATED"/>
    <property type="match status" value="1"/>
</dbReference>
<keyword evidence="3 12" id="KW-0813">Transport</keyword>
<keyword evidence="11 12" id="KW-0407">Ion channel</keyword>
<keyword evidence="6 13" id="KW-1133">Transmembrane helix</keyword>
<evidence type="ECO:0000256" key="8">
    <source>
        <dbReference type="ARBA" id="ARBA00023065"/>
    </source>
</evidence>
<evidence type="ECO:0000256" key="5">
    <source>
        <dbReference type="ARBA" id="ARBA00022692"/>
    </source>
</evidence>
<evidence type="ECO:0000256" key="3">
    <source>
        <dbReference type="ARBA" id="ARBA00022448"/>
    </source>
</evidence>
<dbReference type="Proteomes" id="UP000694866">
    <property type="component" value="Unplaced"/>
</dbReference>
<accession>A0A9R1TFX2</accession>
<evidence type="ECO:0000256" key="10">
    <source>
        <dbReference type="ARBA" id="ARBA00023201"/>
    </source>
</evidence>
<evidence type="ECO:0000313" key="14">
    <source>
        <dbReference type="Proteomes" id="UP000694866"/>
    </source>
</evidence>
<keyword evidence="10 12" id="KW-0739">Sodium transport</keyword>
<evidence type="ECO:0000256" key="1">
    <source>
        <dbReference type="ARBA" id="ARBA00004141"/>
    </source>
</evidence>
<keyword evidence="4 12" id="KW-0894">Sodium channel</keyword>
<dbReference type="PANTHER" id="PTHR11690:SF240">
    <property type="entry name" value="PICKPOCKET 25-RELATED"/>
    <property type="match status" value="1"/>
</dbReference>
<dbReference type="GO" id="GO:0005886">
    <property type="term" value="C:plasma membrane"/>
    <property type="evidence" value="ECO:0007669"/>
    <property type="project" value="TreeGrafter"/>
</dbReference>
<dbReference type="AlphaFoldDB" id="A0A9R1TFX2"/>
<comment type="subcellular location">
    <subcellularLocation>
        <location evidence="1">Membrane</location>
        <topology evidence="1">Multi-pass membrane protein</topology>
    </subcellularLocation>
</comment>
<evidence type="ECO:0000256" key="4">
    <source>
        <dbReference type="ARBA" id="ARBA00022461"/>
    </source>
</evidence>
<keyword evidence="7" id="KW-0915">Sodium</keyword>
<evidence type="ECO:0000256" key="2">
    <source>
        <dbReference type="ARBA" id="ARBA00007193"/>
    </source>
</evidence>
<evidence type="ECO:0000256" key="6">
    <source>
        <dbReference type="ARBA" id="ARBA00022989"/>
    </source>
</evidence>
<dbReference type="OrthoDB" id="6628406at2759"/>
<name>A0A9R1TFX2_9HYME</name>
<sequence length="415" mass="48393">MLGRDIEIKARKKVPEEPPLFYIRELTYGVEEKKSVRPSLQSSNEIKRIQATGWKAYLIEYVNNATLHGIRHLVAPQRHIFERIGAAGVIMMSLMALVYLSLHFWQEYLHHSTVIVLNHAFHNYKVAQPALVMCSKKGVDDTKFPEVFQKYGIEDTPEMRDFFTVISREPYTYTRSTPQSVSVPSTEWLSILHDLKLEIEYPNVQEEPLWVITSHGFCHSFYSYAAPYSNFEYWMKDNWTVIPEPATMQYFQHLSKTMRLSFHAKSHDVFFSLAHPGNIVDFSRTIYGAKFQWKTELVVNFEEVEPSSELRSLSFTQRNCKFPDEHKLKMWPVYTSAMCKRECTYSRMFKFCGCHHHFARPLPGIPTCDLAQLRCVAENQKSILKDDIGGAAECGCLPDCHYVRYTDDRFTEYIL</sequence>
<evidence type="ECO:0000313" key="15">
    <source>
        <dbReference type="RefSeq" id="XP_011309664.1"/>
    </source>
</evidence>
<keyword evidence="14" id="KW-1185">Reference proteome</keyword>
<keyword evidence="5 12" id="KW-0812">Transmembrane</keyword>
<dbReference type="GeneID" id="105270440"/>
<comment type="similarity">
    <text evidence="2 12">Belongs to the amiloride-sensitive sodium channel (TC 1.A.6) family.</text>
</comment>
<dbReference type="Gene3D" id="1.10.287.820">
    <property type="entry name" value="Acid-sensing ion channel domain"/>
    <property type="match status" value="1"/>
</dbReference>
<feature type="transmembrane region" description="Helical" evidence="13">
    <location>
        <begin position="84"/>
        <end position="105"/>
    </location>
</feature>
<dbReference type="GO" id="GO:0015280">
    <property type="term" value="F:ligand-gated sodium channel activity"/>
    <property type="evidence" value="ECO:0007669"/>
    <property type="project" value="TreeGrafter"/>
</dbReference>
<evidence type="ECO:0000256" key="11">
    <source>
        <dbReference type="ARBA" id="ARBA00023303"/>
    </source>
</evidence>
<evidence type="ECO:0000256" key="12">
    <source>
        <dbReference type="RuleBase" id="RU000679"/>
    </source>
</evidence>
<reference evidence="15" key="1">
    <citation type="submission" date="2025-08" db="UniProtKB">
        <authorList>
            <consortium name="RefSeq"/>
        </authorList>
    </citation>
    <scope>IDENTIFICATION</scope>
    <source>
        <strain evidence="15">USDA-PBARC FA_bdor</strain>
        <tissue evidence="15">Whole organism</tissue>
    </source>
</reference>
<gene>
    <name evidence="15" type="primary">LOC105270440</name>
</gene>
<evidence type="ECO:0000256" key="7">
    <source>
        <dbReference type="ARBA" id="ARBA00023053"/>
    </source>
</evidence>
<protein>
    <submittedName>
        <fullName evidence="15">Uncharacterized protein</fullName>
    </submittedName>
</protein>
<keyword evidence="9 13" id="KW-0472">Membrane</keyword>
<dbReference type="KEGG" id="fas:105270440"/>
<evidence type="ECO:0000256" key="13">
    <source>
        <dbReference type="SAM" id="Phobius"/>
    </source>
</evidence>
<organism evidence="14 15">
    <name type="scientific">Fopius arisanus</name>
    <dbReference type="NCBI Taxonomy" id="64838"/>
    <lineage>
        <taxon>Eukaryota</taxon>
        <taxon>Metazoa</taxon>
        <taxon>Ecdysozoa</taxon>
        <taxon>Arthropoda</taxon>
        <taxon>Hexapoda</taxon>
        <taxon>Insecta</taxon>
        <taxon>Pterygota</taxon>
        <taxon>Neoptera</taxon>
        <taxon>Endopterygota</taxon>
        <taxon>Hymenoptera</taxon>
        <taxon>Apocrita</taxon>
        <taxon>Ichneumonoidea</taxon>
        <taxon>Braconidae</taxon>
        <taxon>Opiinae</taxon>
        <taxon>Fopius</taxon>
    </lineage>
</organism>
<dbReference type="Pfam" id="PF00858">
    <property type="entry name" value="ASC"/>
    <property type="match status" value="1"/>
</dbReference>